<comment type="caution">
    <text evidence="2">The sequence shown here is derived from an EMBL/GenBank/DDBJ whole genome shotgun (WGS) entry which is preliminary data.</text>
</comment>
<dbReference type="InterPro" id="IPR020390">
    <property type="entry name" value="Uncharacterised_YqhV"/>
</dbReference>
<dbReference type="Proteomes" id="UP000295008">
    <property type="component" value="Unassembled WGS sequence"/>
</dbReference>
<dbReference type="AlphaFoldDB" id="A0A4R1R8W2"/>
<protein>
    <submittedName>
        <fullName evidence="2">Uncharacterized protein DUF2619</fullName>
    </submittedName>
</protein>
<dbReference type="Pfam" id="PF10942">
    <property type="entry name" value="DUF2619"/>
    <property type="match status" value="1"/>
</dbReference>
<reference evidence="2 3" key="1">
    <citation type="submission" date="2019-03" db="EMBL/GenBank/DDBJ databases">
        <title>Genomic Encyclopedia of Type Strains, Phase IV (KMG-IV): sequencing the most valuable type-strain genomes for metagenomic binning, comparative biology and taxonomic classification.</title>
        <authorList>
            <person name="Goeker M."/>
        </authorList>
    </citation>
    <scope>NUCLEOTIDE SEQUENCE [LARGE SCALE GENOMIC DNA]</scope>
    <source>
        <strain evidence="2 3">LX-B</strain>
    </source>
</reference>
<keyword evidence="3" id="KW-1185">Reference proteome</keyword>
<organism evidence="2 3">
    <name type="scientific">Hydrogenispora ethanolica</name>
    <dbReference type="NCBI Taxonomy" id="1082276"/>
    <lineage>
        <taxon>Bacteria</taxon>
        <taxon>Bacillati</taxon>
        <taxon>Bacillota</taxon>
        <taxon>Hydrogenispora</taxon>
    </lineage>
</organism>
<sequence length="87" mass="9135">MEQATVGNMAMLRVISGLLEIAVAIIFLKAGRVDTALRLNALLGLIGPIVFIMVSVLGIAAIAVKLSWYKVLLLSAGMVLVLIGTKS</sequence>
<evidence type="ECO:0000313" key="3">
    <source>
        <dbReference type="Proteomes" id="UP000295008"/>
    </source>
</evidence>
<feature type="transmembrane region" description="Helical" evidence="1">
    <location>
        <begin position="68"/>
        <end position="85"/>
    </location>
</feature>
<keyword evidence="1" id="KW-0472">Membrane</keyword>
<feature type="transmembrane region" description="Helical" evidence="1">
    <location>
        <begin position="40"/>
        <end position="62"/>
    </location>
</feature>
<name>A0A4R1R8W2_HYDET</name>
<gene>
    <name evidence="2" type="ORF">EDC14_102868</name>
</gene>
<dbReference type="OrthoDB" id="2083446at2"/>
<accession>A0A4R1R8W2</accession>
<keyword evidence="1" id="KW-1133">Transmembrane helix</keyword>
<evidence type="ECO:0000313" key="2">
    <source>
        <dbReference type="EMBL" id="TCL62111.1"/>
    </source>
</evidence>
<feature type="transmembrane region" description="Helical" evidence="1">
    <location>
        <begin position="6"/>
        <end position="28"/>
    </location>
</feature>
<proteinExistence type="predicted"/>
<dbReference type="RefSeq" id="WP_132015960.1">
    <property type="nucleotide sequence ID" value="NZ_SLUN01000028.1"/>
</dbReference>
<dbReference type="EMBL" id="SLUN01000028">
    <property type="protein sequence ID" value="TCL62111.1"/>
    <property type="molecule type" value="Genomic_DNA"/>
</dbReference>
<evidence type="ECO:0000256" key="1">
    <source>
        <dbReference type="SAM" id="Phobius"/>
    </source>
</evidence>
<keyword evidence="1" id="KW-0812">Transmembrane</keyword>